<gene>
    <name evidence="1" type="primary">jg2599</name>
    <name evidence="1" type="ORF">PAEG_LOCUS20266</name>
</gene>
<evidence type="ECO:0000313" key="2">
    <source>
        <dbReference type="Proteomes" id="UP000838756"/>
    </source>
</evidence>
<dbReference type="Proteomes" id="UP000838756">
    <property type="component" value="Unassembled WGS sequence"/>
</dbReference>
<accession>A0A8S4RYR6</accession>
<name>A0A8S4RYR6_9NEOP</name>
<keyword evidence="2" id="KW-1185">Reference proteome</keyword>
<dbReference type="EMBL" id="CAKXAJ010025818">
    <property type="protein sequence ID" value="CAH2244297.1"/>
    <property type="molecule type" value="Genomic_DNA"/>
</dbReference>
<protein>
    <submittedName>
        <fullName evidence="1">Jg2599 protein</fullName>
    </submittedName>
</protein>
<organism evidence="1 2">
    <name type="scientific">Pararge aegeria aegeria</name>
    <dbReference type="NCBI Taxonomy" id="348720"/>
    <lineage>
        <taxon>Eukaryota</taxon>
        <taxon>Metazoa</taxon>
        <taxon>Ecdysozoa</taxon>
        <taxon>Arthropoda</taxon>
        <taxon>Hexapoda</taxon>
        <taxon>Insecta</taxon>
        <taxon>Pterygota</taxon>
        <taxon>Neoptera</taxon>
        <taxon>Endopterygota</taxon>
        <taxon>Lepidoptera</taxon>
        <taxon>Glossata</taxon>
        <taxon>Ditrysia</taxon>
        <taxon>Papilionoidea</taxon>
        <taxon>Nymphalidae</taxon>
        <taxon>Satyrinae</taxon>
        <taxon>Satyrini</taxon>
        <taxon>Parargina</taxon>
        <taxon>Pararge</taxon>
    </lineage>
</organism>
<reference evidence="1" key="1">
    <citation type="submission" date="2022-03" db="EMBL/GenBank/DDBJ databases">
        <authorList>
            <person name="Lindestad O."/>
        </authorList>
    </citation>
    <scope>NUCLEOTIDE SEQUENCE</scope>
</reference>
<evidence type="ECO:0000313" key="1">
    <source>
        <dbReference type="EMBL" id="CAH2244297.1"/>
    </source>
</evidence>
<sequence>MSFYVMSVRNYVHSASVTIYGSETWSLSGRKTGICLKYLYVIKSEMRRSEAEGAMARSSKDRWTLVSQSIDMTTSMESLGASGSGFWNSLQNLAGGLPKMVPAVDLNQLK</sequence>
<comment type="caution">
    <text evidence="1">The sequence shown here is derived from an EMBL/GenBank/DDBJ whole genome shotgun (WGS) entry which is preliminary data.</text>
</comment>
<proteinExistence type="predicted"/>
<dbReference type="AlphaFoldDB" id="A0A8S4RYR6"/>